<proteinExistence type="predicted"/>
<dbReference type="Pfam" id="PF00106">
    <property type="entry name" value="adh_short"/>
    <property type="match status" value="1"/>
</dbReference>
<keyword evidence="2" id="KW-1185">Reference proteome</keyword>
<dbReference type="PANTHER" id="PTHR43313">
    <property type="entry name" value="SHORT-CHAIN DEHYDROGENASE/REDUCTASE FAMILY 9C"/>
    <property type="match status" value="1"/>
</dbReference>
<accession>A0AAV2SMT4</accession>
<name>A0AAV2SMT4_MEGNR</name>
<protein>
    <submittedName>
        <fullName evidence="1">Uncharacterized protein</fullName>
    </submittedName>
</protein>
<organism evidence="1 2">
    <name type="scientific">Meganyctiphanes norvegica</name>
    <name type="common">Northern krill</name>
    <name type="synonym">Thysanopoda norvegica</name>
    <dbReference type="NCBI Taxonomy" id="48144"/>
    <lineage>
        <taxon>Eukaryota</taxon>
        <taxon>Metazoa</taxon>
        <taxon>Ecdysozoa</taxon>
        <taxon>Arthropoda</taxon>
        <taxon>Crustacea</taxon>
        <taxon>Multicrustacea</taxon>
        <taxon>Malacostraca</taxon>
        <taxon>Eumalacostraca</taxon>
        <taxon>Eucarida</taxon>
        <taxon>Euphausiacea</taxon>
        <taxon>Euphausiidae</taxon>
        <taxon>Meganyctiphanes</taxon>
    </lineage>
</organism>
<dbReference type="InterPro" id="IPR036291">
    <property type="entry name" value="NAD(P)-bd_dom_sf"/>
</dbReference>
<evidence type="ECO:0000313" key="1">
    <source>
        <dbReference type="EMBL" id="CAL4200833.1"/>
    </source>
</evidence>
<feature type="non-terminal residue" evidence="1">
    <location>
        <position position="1"/>
    </location>
</feature>
<sequence length="164" mass="18504">GRIVNVASVLGRMGTPNCSTYIMTKHAVEGYSDSLRLEMKSWGVKVCTVEPGNYSSGTKFFTTEGIKHWQELMWDKMSDDVKEDYGPESIQKFFAYFQLSMNLAVRNIQPVVNSMAEALTQKYPQARYCPQDLITRAAVTVVQHLPEVVSDNFSLLSLKLLKVI</sequence>
<dbReference type="Proteomes" id="UP001497623">
    <property type="component" value="Unassembled WGS sequence"/>
</dbReference>
<dbReference type="GO" id="GO:0016491">
    <property type="term" value="F:oxidoreductase activity"/>
    <property type="evidence" value="ECO:0007669"/>
    <property type="project" value="TreeGrafter"/>
</dbReference>
<dbReference type="AlphaFoldDB" id="A0AAV2SMT4"/>
<dbReference type="GO" id="GO:0008202">
    <property type="term" value="P:steroid metabolic process"/>
    <property type="evidence" value="ECO:0007669"/>
    <property type="project" value="TreeGrafter"/>
</dbReference>
<dbReference type="EMBL" id="CAXKWB010076823">
    <property type="protein sequence ID" value="CAL4200833.1"/>
    <property type="molecule type" value="Genomic_DNA"/>
</dbReference>
<evidence type="ECO:0000313" key="2">
    <source>
        <dbReference type="Proteomes" id="UP001497623"/>
    </source>
</evidence>
<dbReference type="InterPro" id="IPR002347">
    <property type="entry name" value="SDR_fam"/>
</dbReference>
<comment type="caution">
    <text evidence="1">The sequence shown here is derived from an EMBL/GenBank/DDBJ whole genome shotgun (WGS) entry which is preliminary data.</text>
</comment>
<dbReference type="Gene3D" id="3.40.50.720">
    <property type="entry name" value="NAD(P)-binding Rossmann-like Domain"/>
    <property type="match status" value="1"/>
</dbReference>
<gene>
    <name evidence="1" type="ORF">MNOR_LOCUS37570</name>
</gene>
<reference evidence="1 2" key="1">
    <citation type="submission" date="2024-05" db="EMBL/GenBank/DDBJ databases">
        <authorList>
            <person name="Wallberg A."/>
        </authorList>
    </citation>
    <scope>NUCLEOTIDE SEQUENCE [LARGE SCALE GENOMIC DNA]</scope>
</reference>
<dbReference type="PANTHER" id="PTHR43313:SF36">
    <property type="entry name" value="D-BETA-HYDROXYBUTYRATE DEHYDROGENASE, MITOCHONDRIAL"/>
    <property type="match status" value="1"/>
</dbReference>
<dbReference type="SUPFAM" id="SSF51735">
    <property type="entry name" value="NAD(P)-binding Rossmann-fold domains"/>
    <property type="match status" value="1"/>
</dbReference>